<dbReference type="AlphaFoldDB" id="A0A385TQH0"/>
<dbReference type="RefSeq" id="WP_119849477.1">
    <property type="nucleotide sequence ID" value="NZ_CP032412.1"/>
</dbReference>
<accession>A0A385TQH0</accession>
<name>A0A385TQH0_PAELA</name>
<protein>
    <submittedName>
        <fullName evidence="1">Uncharacterized protein</fullName>
    </submittedName>
</protein>
<dbReference type="Proteomes" id="UP000266552">
    <property type="component" value="Chromosome"/>
</dbReference>
<gene>
    <name evidence="1" type="ORF">D5F53_22095</name>
</gene>
<dbReference type="EMBL" id="CP032412">
    <property type="protein sequence ID" value="AYB45813.1"/>
    <property type="molecule type" value="Genomic_DNA"/>
</dbReference>
<evidence type="ECO:0000313" key="2">
    <source>
        <dbReference type="Proteomes" id="UP000266552"/>
    </source>
</evidence>
<reference evidence="1 2" key="1">
    <citation type="submission" date="2018-09" db="EMBL/GenBank/DDBJ databases">
        <title>Genome Sequence of Paenibacillus lautus Strain E7593-69, Azo Dye-Degrading Bacteria, Isolated from Commercial Tattoo Inks.</title>
        <authorList>
            <person name="Nho S.W."/>
            <person name="Kim S.-J."/>
            <person name="Kweon O."/>
            <person name="Cerniglia C.E."/>
        </authorList>
    </citation>
    <scope>NUCLEOTIDE SEQUENCE [LARGE SCALE GENOMIC DNA]</scope>
    <source>
        <strain evidence="1 2">E7593-69</strain>
    </source>
</reference>
<proteinExistence type="predicted"/>
<dbReference type="KEGG" id="plw:D5F53_22095"/>
<keyword evidence="2" id="KW-1185">Reference proteome</keyword>
<evidence type="ECO:0000313" key="1">
    <source>
        <dbReference type="EMBL" id="AYB45813.1"/>
    </source>
</evidence>
<organism evidence="1 2">
    <name type="scientific">Paenibacillus lautus</name>
    <name type="common">Bacillus lautus</name>
    <dbReference type="NCBI Taxonomy" id="1401"/>
    <lineage>
        <taxon>Bacteria</taxon>
        <taxon>Bacillati</taxon>
        <taxon>Bacillota</taxon>
        <taxon>Bacilli</taxon>
        <taxon>Bacillales</taxon>
        <taxon>Paenibacillaceae</taxon>
        <taxon>Paenibacillus</taxon>
    </lineage>
</organism>
<sequence length="64" mass="7073">MKQAEAGSLGLFFYAAGESVGGEKADELEWNVAANKDLFESAGMMSKSFGNTRNIDYMEQPRYI</sequence>